<keyword evidence="1" id="KW-0812">Transmembrane</keyword>
<evidence type="ECO:0000313" key="3">
    <source>
        <dbReference type="Proteomes" id="UP000187367"/>
    </source>
</evidence>
<feature type="transmembrane region" description="Helical" evidence="1">
    <location>
        <begin position="268"/>
        <end position="289"/>
    </location>
</feature>
<feature type="transmembrane region" description="Helical" evidence="1">
    <location>
        <begin position="213"/>
        <end position="231"/>
    </location>
</feature>
<dbReference type="OrthoDB" id="6199084at2"/>
<reference evidence="2 3" key="1">
    <citation type="submission" date="2017-01" db="EMBL/GenBank/DDBJ databases">
        <title>Bacillus phylogenomics.</title>
        <authorList>
            <person name="Dunlap C."/>
        </authorList>
    </citation>
    <scope>NUCLEOTIDE SEQUENCE [LARGE SCALE GENOMIC DNA]</scope>
    <source>
        <strain evidence="2 3">NRRL B-41282</strain>
    </source>
</reference>
<keyword evidence="1" id="KW-1133">Transmembrane helix</keyword>
<dbReference type="SUPFAM" id="SSF55961">
    <property type="entry name" value="Bet v1-like"/>
    <property type="match status" value="1"/>
</dbReference>
<evidence type="ECO:0000313" key="2">
    <source>
        <dbReference type="EMBL" id="OMI06746.1"/>
    </source>
</evidence>
<feature type="transmembrane region" description="Helical" evidence="1">
    <location>
        <begin position="243"/>
        <end position="262"/>
    </location>
</feature>
<accession>A0A1R1QQ07</accession>
<proteinExistence type="predicted"/>
<dbReference type="Proteomes" id="UP000187367">
    <property type="component" value="Unassembled WGS sequence"/>
</dbReference>
<keyword evidence="3" id="KW-1185">Reference proteome</keyword>
<feature type="transmembrane region" description="Helical" evidence="1">
    <location>
        <begin position="168"/>
        <end position="186"/>
    </location>
</feature>
<gene>
    <name evidence="2" type="ORF">BW143_08305</name>
</gene>
<organism evidence="2 3">
    <name type="scientific">Bacillus swezeyi</name>
    <dbReference type="NCBI Taxonomy" id="1925020"/>
    <lineage>
        <taxon>Bacteria</taxon>
        <taxon>Bacillati</taxon>
        <taxon>Bacillota</taxon>
        <taxon>Bacilli</taxon>
        <taxon>Bacillales</taxon>
        <taxon>Bacillaceae</taxon>
        <taxon>Bacillus</taxon>
    </lineage>
</organism>
<evidence type="ECO:0000256" key="1">
    <source>
        <dbReference type="SAM" id="Phobius"/>
    </source>
</evidence>
<keyword evidence="1" id="KW-0472">Membrane</keyword>
<dbReference type="InterPro" id="IPR025695">
    <property type="entry name" value="DoxX-like"/>
</dbReference>
<dbReference type="RefSeq" id="WP_076758459.1">
    <property type="nucleotide sequence ID" value="NZ_JARMMI010000009.1"/>
</dbReference>
<name>A0A1R1QQ07_9BACI</name>
<sequence>MKKTPIYVEIFIHADIERLWRFTQDPKLHKQWDLRFTDITYLNSEAEDPQRFLYETKIGFGLKISGTGASVGNISKETGERVSSLKFGTKNALSLIREGRGYWKYSEKEDGVAFITQYDYETNHGRLGRLADVAFRPLLGWATAWSFDALRLWLEKGLHPKLLFQKTAIYWLVCLLLFFVWVYQGLVPKIAVSHPLEISMLASLLAGRFHPEAALKLIGLAEVMIGVLWLYPFHKKKWFLPHIGLLVLLSVCAGMADTAAFAHPFNPVTLNAALIVLSLIGYLSADDIPSARNTIRKRRKG</sequence>
<comment type="caution">
    <text evidence="2">The sequence shown here is derived from an EMBL/GenBank/DDBJ whole genome shotgun (WGS) entry which is preliminary data.</text>
</comment>
<dbReference type="Pfam" id="PF13781">
    <property type="entry name" value="DoxX_3"/>
    <property type="match status" value="1"/>
</dbReference>
<dbReference type="EMBL" id="MTJL01000012">
    <property type="protein sequence ID" value="OMI06746.1"/>
    <property type="molecule type" value="Genomic_DNA"/>
</dbReference>
<protein>
    <recommendedName>
        <fullName evidence="4">DoxX-like family protein</fullName>
    </recommendedName>
</protein>
<accession>A0A1R1S2U1</accession>
<evidence type="ECO:0008006" key="4">
    <source>
        <dbReference type="Google" id="ProtNLM"/>
    </source>
</evidence>
<dbReference type="AlphaFoldDB" id="A0A1R1QQ07"/>